<evidence type="ECO:0000313" key="2">
    <source>
        <dbReference type="EMBL" id="GGF14508.1"/>
    </source>
</evidence>
<keyword evidence="3" id="KW-1185">Reference proteome</keyword>
<dbReference type="Proteomes" id="UP000632454">
    <property type="component" value="Unassembled WGS sequence"/>
</dbReference>
<dbReference type="PROSITE" id="PS51819">
    <property type="entry name" value="VOC"/>
    <property type="match status" value="1"/>
</dbReference>
<dbReference type="InterPro" id="IPR029068">
    <property type="entry name" value="Glyas_Bleomycin-R_OHBP_Dase"/>
</dbReference>
<keyword evidence="2" id="KW-0560">Oxidoreductase</keyword>
<gene>
    <name evidence="2" type="ORF">GCM10007298_08220</name>
</gene>
<comment type="caution">
    <text evidence="2">The sequence shown here is derived from an EMBL/GenBank/DDBJ whole genome shotgun (WGS) entry which is preliminary data.</text>
</comment>
<sequence length="152" mass="16426">MSVPVNPPTSRPQEPTVSRMLFVNLPVADVAASRAFFTGLGLSVNEAFSDENTVSLVLNDQCTIMLLNTPRFTDFIVGDICDTSSAHEVLLAISADSRDEVDHLADTALAAGGSAWKDPQDHGFMFGRSFRDIDGHVWEVVWMDPAAISGES</sequence>
<accession>A0ABQ1UC65</accession>
<dbReference type="Gene3D" id="3.10.180.10">
    <property type="entry name" value="2,3-Dihydroxybiphenyl 1,2-Dioxygenase, domain 1"/>
    <property type="match status" value="1"/>
</dbReference>
<evidence type="ECO:0000259" key="1">
    <source>
        <dbReference type="PROSITE" id="PS51819"/>
    </source>
</evidence>
<reference evidence="3" key="1">
    <citation type="journal article" date="2019" name="Int. J. Syst. Evol. Microbiol.">
        <title>The Global Catalogue of Microorganisms (GCM) 10K type strain sequencing project: providing services to taxonomists for standard genome sequencing and annotation.</title>
        <authorList>
            <consortium name="The Broad Institute Genomics Platform"/>
            <consortium name="The Broad Institute Genome Sequencing Center for Infectious Disease"/>
            <person name="Wu L."/>
            <person name="Ma J."/>
        </authorList>
    </citation>
    <scope>NUCLEOTIDE SEQUENCE [LARGE SCALE GENOMIC DNA]</scope>
    <source>
        <strain evidence="3">CCM 7855</strain>
    </source>
</reference>
<dbReference type="InterPro" id="IPR053863">
    <property type="entry name" value="Glyoxy/Ble-like_N"/>
</dbReference>
<dbReference type="Pfam" id="PF22677">
    <property type="entry name" value="Ble-like_N"/>
    <property type="match status" value="1"/>
</dbReference>
<dbReference type="EMBL" id="BMCS01000001">
    <property type="protein sequence ID" value="GGF14508.1"/>
    <property type="molecule type" value="Genomic_DNA"/>
</dbReference>
<dbReference type="SUPFAM" id="SSF54593">
    <property type="entry name" value="Glyoxalase/Bleomycin resistance protein/Dihydroxybiphenyl dioxygenase"/>
    <property type="match status" value="1"/>
</dbReference>
<protein>
    <submittedName>
        <fullName evidence="2">Glyoxalase/bleomycin resistance protein/ dioxygenase</fullName>
    </submittedName>
</protein>
<proteinExistence type="predicted"/>
<organism evidence="2 3">
    <name type="scientific">Williamsia phyllosphaerae</name>
    <dbReference type="NCBI Taxonomy" id="885042"/>
    <lineage>
        <taxon>Bacteria</taxon>
        <taxon>Bacillati</taxon>
        <taxon>Actinomycetota</taxon>
        <taxon>Actinomycetes</taxon>
        <taxon>Mycobacteriales</taxon>
        <taxon>Nocardiaceae</taxon>
        <taxon>Williamsia</taxon>
    </lineage>
</organism>
<dbReference type="GO" id="GO:0051213">
    <property type="term" value="F:dioxygenase activity"/>
    <property type="evidence" value="ECO:0007669"/>
    <property type="project" value="UniProtKB-KW"/>
</dbReference>
<dbReference type="PANTHER" id="PTHR36503:SF2">
    <property type="entry name" value="BLR2408 PROTEIN"/>
    <property type="match status" value="1"/>
</dbReference>
<name>A0ABQ1UC65_9NOCA</name>
<dbReference type="PANTHER" id="PTHR36503">
    <property type="entry name" value="BLR2520 PROTEIN"/>
    <property type="match status" value="1"/>
</dbReference>
<keyword evidence="2" id="KW-0223">Dioxygenase</keyword>
<dbReference type="InterPro" id="IPR037523">
    <property type="entry name" value="VOC_core"/>
</dbReference>
<feature type="domain" description="VOC" evidence="1">
    <location>
        <begin position="19"/>
        <end position="143"/>
    </location>
</feature>
<evidence type="ECO:0000313" key="3">
    <source>
        <dbReference type="Proteomes" id="UP000632454"/>
    </source>
</evidence>